<dbReference type="InterPro" id="IPR050641">
    <property type="entry name" value="RIFMO-like"/>
</dbReference>
<accession>A0A919AP44</accession>
<evidence type="ECO:0000256" key="3">
    <source>
        <dbReference type="ARBA" id="ARBA00022827"/>
    </source>
</evidence>
<comment type="caution">
    <text evidence="5">The sequence shown here is derived from an EMBL/GenBank/DDBJ whole genome shotgun (WGS) entry which is preliminary data.</text>
</comment>
<reference evidence="5" key="1">
    <citation type="journal article" date="2014" name="Int. J. Syst. Evol. Microbiol.">
        <title>Complete genome sequence of Corynebacterium casei LMG S-19264T (=DSM 44701T), isolated from a smear-ripened cheese.</title>
        <authorList>
            <consortium name="US DOE Joint Genome Institute (JGI-PGF)"/>
            <person name="Walter F."/>
            <person name="Albersmeier A."/>
            <person name="Kalinowski J."/>
            <person name="Ruckert C."/>
        </authorList>
    </citation>
    <scope>NUCLEOTIDE SEQUENCE</scope>
    <source>
        <strain evidence="5">KCTC 42590</strain>
    </source>
</reference>
<dbReference type="AlphaFoldDB" id="A0A919AP44"/>
<keyword evidence="2" id="KW-0285">Flavoprotein</keyword>
<protein>
    <submittedName>
        <fullName evidence="5">FAD-dependent oxidoreductase</fullName>
    </submittedName>
</protein>
<evidence type="ECO:0000256" key="1">
    <source>
        <dbReference type="ARBA" id="ARBA00001974"/>
    </source>
</evidence>
<evidence type="ECO:0000313" key="5">
    <source>
        <dbReference type="EMBL" id="GHF18047.1"/>
    </source>
</evidence>
<dbReference type="PANTHER" id="PTHR43004">
    <property type="entry name" value="TRK SYSTEM POTASSIUM UPTAKE PROTEIN"/>
    <property type="match status" value="1"/>
</dbReference>
<dbReference type="GO" id="GO:0016709">
    <property type="term" value="F:oxidoreductase activity, acting on paired donors, with incorporation or reduction of molecular oxygen, NAD(P)H as one donor, and incorporation of one atom of oxygen"/>
    <property type="evidence" value="ECO:0007669"/>
    <property type="project" value="UniProtKB-ARBA"/>
</dbReference>
<evidence type="ECO:0000256" key="2">
    <source>
        <dbReference type="ARBA" id="ARBA00022630"/>
    </source>
</evidence>
<dbReference type="InterPro" id="IPR002938">
    <property type="entry name" value="FAD-bd"/>
</dbReference>
<dbReference type="PRINTS" id="PR00420">
    <property type="entry name" value="RNGMNOXGNASE"/>
</dbReference>
<feature type="domain" description="FAD-binding" evidence="4">
    <location>
        <begin position="23"/>
        <end position="360"/>
    </location>
</feature>
<dbReference type="Gene3D" id="3.50.50.60">
    <property type="entry name" value="FAD/NAD(P)-binding domain"/>
    <property type="match status" value="1"/>
</dbReference>
<proteinExistence type="predicted"/>
<keyword evidence="3" id="KW-0274">FAD</keyword>
<keyword evidence="6" id="KW-1185">Reference proteome</keyword>
<comment type="cofactor">
    <cofactor evidence="1">
        <name>FAD</name>
        <dbReference type="ChEBI" id="CHEBI:57692"/>
    </cofactor>
</comment>
<sequence>MVYVPPSFEPTVPDAVASGQVDKVPVIVVGAGPIGLSMALDLGLRGHNVLVLDKGTQLSDGSRAICYAKRPLEIMDRLGFAAPMLEKGVSWNIGRVFFKDTPDPVYSFDLLPVKDQKFPGMINIQQYYNEEFNIAELEKLDNVELRWGNAVTNVDNRDDGVTATVETDAGTYTLEADWLIACDGAHSPVRKMLEMGFEGETFRDNFLIADVKFKHERPTERHFWFDPPFNPGQSVLLHKQPDDVWRIDFQVGWDIDREEIVKPENVTPRIQAMFGDDIEFEYEWISVYTFNCRQVEHMLNGRVVFAGDSAHLVSPFGARGANTGFQDVDNLGWKLDLVIKGLAGDGLMKSYDDERSHAARINILNSTRSTDFITPKSKVSSLFRDAVLELAHDVECARGFVNSGRLSMPVPYPDSALNTPDRDDWTGGVCPGTNSVDAPVIHDGAEGWFIDHLGWSFTVVVFADEDGISPEMRKHLQAFLQSDVASKVLVISDQQDPEFETLSDCKGLLAERLGAVAGTAYLFRPDQYVAGRWQQAVSARDLIAARDRALGIVEEAA</sequence>
<dbReference type="EMBL" id="BNCI01000001">
    <property type="protein sequence ID" value="GHF18047.1"/>
    <property type="molecule type" value="Genomic_DNA"/>
</dbReference>
<evidence type="ECO:0000259" key="4">
    <source>
        <dbReference type="Pfam" id="PF01494"/>
    </source>
</evidence>
<dbReference type="Proteomes" id="UP000630923">
    <property type="component" value="Unassembled WGS sequence"/>
</dbReference>
<dbReference type="NCBIfam" id="NF006002">
    <property type="entry name" value="PRK08132.1"/>
    <property type="match status" value="1"/>
</dbReference>
<name>A0A919AP44_9PROT</name>
<organism evidence="5 6">
    <name type="scientific">Kordiimonas sediminis</name>
    <dbReference type="NCBI Taxonomy" id="1735581"/>
    <lineage>
        <taxon>Bacteria</taxon>
        <taxon>Pseudomonadati</taxon>
        <taxon>Pseudomonadota</taxon>
        <taxon>Alphaproteobacteria</taxon>
        <taxon>Kordiimonadales</taxon>
        <taxon>Kordiimonadaceae</taxon>
        <taxon>Kordiimonas</taxon>
    </lineage>
</organism>
<dbReference type="SUPFAM" id="SSF51905">
    <property type="entry name" value="FAD/NAD(P)-binding domain"/>
    <property type="match status" value="1"/>
</dbReference>
<dbReference type="InterPro" id="IPR036188">
    <property type="entry name" value="FAD/NAD-bd_sf"/>
</dbReference>
<dbReference type="PANTHER" id="PTHR43004:SF19">
    <property type="entry name" value="BINDING MONOOXYGENASE, PUTATIVE (JCVI)-RELATED"/>
    <property type="match status" value="1"/>
</dbReference>
<evidence type="ECO:0000313" key="6">
    <source>
        <dbReference type="Proteomes" id="UP000630923"/>
    </source>
</evidence>
<dbReference type="RefSeq" id="WP_191250565.1">
    <property type="nucleotide sequence ID" value="NZ_BNCI01000001.1"/>
</dbReference>
<gene>
    <name evidence="5" type="ORF">GCM10017044_10690</name>
</gene>
<dbReference type="Gene3D" id="3.40.30.120">
    <property type="match status" value="1"/>
</dbReference>
<reference evidence="5" key="2">
    <citation type="submission" date="2020-09" db="EMBL/GenBank/DDBJ databases">
        <authorList>
            <person name="Sun Q."/>
            <person name="Kim S."/>
        </authorList>
    </citation>
    <scope>NUCLEOTIDE SEQUENCE</scope>
    <source>
        <strain evidence="5">KCTC 42590</strain>
    </source>
</reference>
<dbReference type="Gene3D" id="3.30.70.2450">
    <property type="match status" value="1"/>
</dbReference>
<dbReference type="GO" id="GO:0071949">
    <property type="term" value="F:FAD binding"/>
    <property type="evidence" value="ECO:0007669"/>
    <property type="project" value="InterPro"/>
</dbReference>
<dbReference type="Pfam" id="PF01494">
    <property type="entry name" value="FAD_binding_3"/>
    <property type="match status" value="1"/>
</dbReference>